<feature type="region of interest" description="Disordered" evidence="1">
    <location>
        <begin position="133"/>
        <end position="152"/>
    </location>
</feature>
<dbReference type="GeneID" id="70182808"/>
<feature type="compositionally biased region" description="Basic residues" evidence="1">
    <location>
        <begin position="39"/>
        <end position="51"/>
    </location>
</feature>
<protein>
    <submittedName>
        <fullName evidence="2">Uncharacterized protein</fullName>
    </submittedName>
</protein>
<feature type="compositionally biased region" description="Basic and acidic residues" evidence="1">
    <location>
        <begin position="138"/>
        <end position="152"/>
    </location>
</feature>
<proteinExistence type="predicted"/>
<organism evidence="2 3">
    <name type="scientific">Microdochium trichocladiopsis</name>
    <dbReference type="NCBI Taxonomy" id="1682393"/>
    <lineage>
        <taxon>Eukaryota</taxon>
        <taxon>Fungi</taxon>
        <taxon>Dikarya</taxon>
        <taxon>Ascomycota</taxon>
        <taxon>Pezizomycotina</taxon>
        <taxon>Sordariomycetes</taxon>
        <taxon>Xylariomycetidae</taxon>
        <taxon>Xylariales</taxon>
        <taxon>Microdochiaceae</taxon>
        <taxon>Microdochium</taxon>
    </lineage>
</organism>
<accession>A0A9P8YBS5</accession>
<dbReference type="RefSeq" id="XP_046015470.1">
    <property type="nucleotide sequence ID" value="XM_046153262.1"/>
</dbReference>
<dbReference type="AlphaFoldDB" id="A0A9P8YBS5"/>
<gene>
    <name evidence="2" type="ORF">B0I36DRAFT_318218</name>
</gene>
<name>A0A9P8YBS5_9PEZI</name>
<feature type="region of interest" description="Disordered" evidence="1">
    <location>
        <begin position="37"/>
        <end position="59"/>
    </location>
</feature>
<sequence length="194" mass="21660">MTNAPCLGCTQWCIQIDVTWSMIVTRQMTKKPSAVCGKKSCRRKNGGRRRRGETEYPPRPVATRFRNTNARFRAGERICTSAWQRISDMIEEEEREKENFEGPLATWRSSSRLCLVLGCWRCLNWVGPNRQTGTVDRPVTDPRKARGQAETEKGGLVLTNAKALAIGEPSRVLRDISACGKPTPHAAESQTGGP</sequence>
<evidence type="ECO:0000256" key="1">
    <source>
        <dbReference type="SAM" id="MobiDB-lite"/>
    </source>
</evidence>
<evidence type="ECO:0000313" key="3">
    <source>
        <dbReference type="Proteomes" id="UP000756346"/>
    </source>
</evidence>
<reference evidence="2" key="1">
    <citation type="journal article" date="2021" name="Nat. Commun.">
        <title>Genetic determinants of endophytism in the Arabidopsis root mycobiome.</title>
        <authorList>
            <person name="Mesny F."/>
            <person name="Miyauchi S."/>
            <person name="Thiergart T."/>
            <person name="Pickel B."/>
            <person name="Atanasova L."/>
            <person name="Karlsson M."/>
            <person name="Huettel B."/>
            <person name="Barry K.W."/>
            <person name="Haridas S."/>
            <person name="Chen C."/>
            <person name="Bauer D."/>
            <person name="Andreopoulos W."/>
            <person name="Pangilinan J."/>
            <person name="LaButti K."/>
            <person name="Riley R."/>
            <person name="Lipzen A."/>
            <person name="Clum A."/>
            <person name="Drula E."/>
            <person name="Henrissat B."/>
            <person name="Kohler A."/>
            <person name="Grigoriev I.V."/>
            <person name="Martin F.M."/>
            <person name="Hacquard S."/>
        </authorList>
    </citation>
    <scope>NUCLEOTIDE SEQUENCE</scope>
    <source>
        <strain evidence="2">MPI-CAGE-CH-0230</strain>
    </source>
</reference>
<dbReference type="EMBL" id="JAGTJQ010000003">
    <property type="protein sequence ID" value="KAH7035377.1"/>
    <property type="molecule type" value="Genomic_DNA"/>
</dbReference>
<evidence type="ECO:0000313" key="2">
    <source>
        <dbReference type="EMBL" id="KAH7035377.1"/>
    </source>
</evidence>
<keyword evidence="3" id="KW-1185">Reference proteome</keyword>
<dbReference type="Proteomes" id="UP000756346">
    <property type="component" value="Unassembled WGS sequence"/>
</dbReference>
<comment type="caution">
    <text evidence="2">The sequence shown here is derived from an EMBL/GenBank/DDBJ whole genome shotgun (WGS) entry which is preliminary data.</text>
</comment>